<keyword evidence="15" id="KW-0430">Lectin</keyword>
<dbReference type="EMBL" id="ML996584">
    <property type="protein sequence ID" value="KAF2753492.1"/>
    <property type="molecule type" value="Genomic_DNA"/>
</dbReference>
<keyword evidence="9" id="KW-0325">Glycoprotein</keyword>
<feature type="domain" description="GH16" evidence="14">
    <location>
        <begin position="31"/>
        <end position="242"/>
    </location>
</feature>
<dbReference type="GeneID" id="54480934"/>
<dbReference type="InterPro" id="IPR050546">
    <property type="entry name" value="Glycosyl_Hydrlase_16"/>
</dbReference>
<dbReference type="CDD" id="cd02183">
    <property type="entry name" value="GH16_fungal_CRH1_transglycosylase"/>
    <property type="match status" value="1"/>
</dbReference>
<evidence type="ECO:0000256" key="1">
    <source>
        <dbReference type="ARBA" id="ARBA00000822"/>
    </source>
</evidence>
<evidence type="ECO:0000313" key="16">
    <source>
        <dbReference type="Proteomes" id="UP000799437"/>
    </source>
</evidence>
<dbReference type="PANTHER" id="PTHR10963:SF27">
    <property type="entry name" value="GLYCOSIDASE-RELATED"/>
    <property type="match status" value="1"/>
</dbReference>
<keyword evidence="11" id="KW-0961">Cell wall biogenesis/degradation</keyword>
<dbReference type="InterPro" id="IPR013320">
    <property type="entry name" value="ConA-like_dom_sf"/>
</dbReference>
<dbReference type="InterPro" id="IPR000757">
    <property type="entry name" value="Beta-glucanase-like"/>
</dbReference>
<gene>
    <name evidence="15" type="ORF">EJ05DRAFT_219369</name>
</gene>
<evidence type="ECO:0000313" key="15">
    <source>
        <dbReference type="EMBL" id="KAF2753492.1"/>
    </source>
</evidence>
<dbReference type="GO" id="GO:0009277">
    <property type="term" value="C:fungal-type cell wall"/>
    <property type="evidence" value="ECO:0007669"/>
    <property type="project" value="TreeGrafter"/>
</dbReference>
<comment type="subcellular location">
    <subcellularLocation>
        <location evidence="2">Membrane</location>
    </subcellularLocation>
</comment>
<evidence type="ECO:0000256" key="8">
    <source>
        <dbReference type="ARBA" id="ARBA00023136"/>
    </source>
</evidence>
<keyword evidence="16" id="KW-1185">Reference proteome</keyword>
<keyword evidence="6 13" id="KW-0732">Signal</keyword>
<keyword evidence="4" id="KW-0328">Glycosyltransferase</keyword>
<evidence type="ECO:0000256" key="7">
    <source>
        <dbReference type="ARBA" id="ARBA00022801"/>
    </source>
</evidence>
<dbReference type="GO" id="GO:0016020">
    <property type="term" value="C:membrane"/>
    <property type="evidence" value="ECO:0007669"/>
    <property type="project" value="UniProtKB-SubCell"/>
</dbReference>
<evidence type="ECO:0000256" key="2">
    <source>
        <dbReference type="ARBA" id="ARBA00004370"/>
    </source>
</evidence>
<evidence type="ECO:0000256" key="3">
    <source>
        <dbReference type="ARBA" id="ARBA00012729"/>
    </source>
</evidence>
<dbReference type="Gene3D" id="2.60.120.200">
    <property type="match status" value="1"/>
</dbReference>
<dbReference type="PANTHER" id="PTHR10963">
    <property type="entry name" value="GLYCOSYL HYDROLASE-RELATED"/>
    <property type="match status" value="1"/>
</dbReference>
<evidence type="ECO:0000256" key="4">
    <source>
        <dbReference type="ARBA" id="ARBA00022676"/>
    </source>
</evidence>
<evidence type="ECO:0000256" key="9">
    <source>
        <dbReference type="ARBA" id="ARBA00023180"/>
    </source>
</evidence>
<dbReference type="GO" id="GO:0016757">
    <property type="term" value="F:glycosyltransferase activity"/>
    <property type="evidence" value="ECO:0007669"/>
    <property type="project" value="UniProtKB-KW"/>
</dbReference>
<dbReference type="EC" id="3.2.1.14" evidence="3"/>
<protein>
    <recommendedName>
        <fullName evidence="3">chitinase</fullName>
        <ecNumber evidence="3">3.2.1.14</ecNumber>
    </recommendedName>
</protein>
<dbReference type="OrthoDB" id="4781at2759"/>
<accession>A0A6A6VSC1</accession>
<dbReference type="SUPFAM" id="SSF49899">
    <property type="entry name" value="Concanavalin A-like lectins/glucanases"/>
    <property type="match status" value="1"/>
</dbReference>
<evidence type="ECO:0000256" key="13">
    <source>
        <dbReference type="SAM" id="SignalP"/>
    </source>
</evidence>
<dbReference type="GO" id="GO:0031505">
    <property type="term" value="P:fungal-type cell wall organization"/>
    <property type="evidence" value="ECO:0007669"/>
    <property type="project" value="TreeGrafter"/>
</dbReference>
<dbReference type="Pfam" id="PF00722">
    <property type="entry name" value="Glyco_hydro_16"/>
    <property type="match status" value="1"/>
</dbReference>
<evidence type="ECO:0000259" key="14">
    <source>
        <dbReference type="PROSITE" id="PS51762"/>
    </source>
</evidence>
<dbReference type="GO" id="GO:0005975">
    <property type="term" value="P:carbohydrate metabolic process"/>
    <property type="evidence" value="ECO:0007669"/>
    <property type="project" value="InterPro"/>
</dbReference>
<evidence type="ECO:0000256" key="10">
    <source>
        <dbReference type="ARBA" id="ARBA00023295"/>
    </source>
</evidence>
<proteinExistence type="inferred from homology"/>
<keyword evidence="8" id="KW-0472">Membrane</keyword>
<dbReference type="RefSeq" id="XP_033595943.1">
    <property type="nucleotide sequence ID" value="XM_033739880.1"/>
</dbReference>
<dbReference type="Proteomes" id="UP000799437">
    <property type="component" value="Unassembled WGS sequence"/>
</dbReference>
<evidence type="ECO:0000256" key="11">
    <source>
        <dbReference type="ARBA" id="ARBA00023316"/>
    </source>
</evidence>
<dbReference type="GO" id="GO:0008843">
    <property type="term" value="F:endochitinase activity"/>
    <property type="evidence" value="ECO:0007669"/>
    <property type="project" value="UniProtKB-EC"/>
</dbReference>
<keyword evidence="5" id="KW-0808">Transferase</keyword>
<dbReference type="PROSITE" id="PS51257">
    <property type="entry name" value="PROKAR_LIPOPROTEIN"/>
    <property type="match status" value="1"/>
</dbReference>
<keyword evidence="10" id="KW-0326">Glycosidase</keyword>
<keyword evidence="7" id="KW-0378">Hydrolase</keyword>
<evidence type="ECO:0000256" key="12">
    <source>
        <dbReference type="ARBA" id="ARBA00038074"/>
    </source>
</evidence>
<evidence type="ECO:0000256" key="6">
    <source>
        <dbReference type="ARBA" id="ARBA00022729"/>
    </source>
</evidence>
<dbReference type="GO" id="GO:0030246">
    <property type="term" value="F:carbohydrate binding"/>
    <property type="evidence" value="ECO:0007669"/>
    <property type="project" value="UniProtKB-KW"/>
</dbReference>
<evidence type="ECO:0000256" key="5">
    <source>
        <dbReference type="ARBA" id="ARBA00022679"/>
    </source>
</evidence>
<reference evidence="15" key="1">
    <citation type="journal article" date="2020" name="Stud. Mycol.">
        <title>101 Dothideomycetes genomes: a test case for predicting lifestyles and emergence of pathogens.</title>
        <authorList>
            <person name="Haridas S."/>
            <person name="Albert R."/>
            <person name="Binder M."/>
            <person name="Bloem J."/>
            <person name="Labutti K."/>
            <person name="Salamov A."/>
            <person name="Andreopoulos B."/>
            <person name="Baker S."/>
            <person name="Barry K."/>
            <person name="Bills G."/>
            <person name="Bluhm B."/>
            <person name="Cannon C."/>
            <person name="Castanera R."/>
            <person name="Culley D."/>
            <person name="Daum C."/>
            <person name="Ezra D."/>
            <person name="Gonzalez J."/>
            <person name="Henrissat B."/>
            <person name="Kuo A."/>
            <person name="Liang C."/>
            <person name="Lipzen A."/>
            <person name="Lutzoni F."/>
            <person name="Magnuson J."/>
            <person name="Mondo S."/>
            <person name="Nolan M."/>
            <person name="Ohm R."/>
            <person name="Pangilinan J."/>
            <person name="Park H.-J."/>
            <person name="Ramirez L."/>
            <person name="Alfaro M."/>
            <person name="Sun H."/>
            <person name="Tritt A."/>
            <person name="Yoshinaga Y."/>
            <person name="Zwiers L.-H."/>
            <person name="Turgeon B."/>
            <person name="Goodwin S."/>
            <person name="Spatafora J."/>
            <person name="Crous P."/>
            <person name="Grigoriev I."/>
        </authorList>
    </citation>
    <scope>NUCLEOTIDE SEQUENCE</scope>
    <source>
        <strain evidence="15">CBS 121739</strain>
    </source>
</reference>
<sequence>MVQYLSKAVAAIAFLPFAAHAQTFSACNPTKSTGCPANPAIETNFESDFRTGASALSGWTITSGSLTYANDGAALTINKQKDAPTVATNGYLLFGRVEVRTKAAMGTGIISSIVLQSEDLDEVDWEFRGTFDNQVQTNYFGKGNTTSYDRGQTHSVSAPFTKAHTYIVDWTSQRINFYIDDGNTPIRTINYADAVGGRNYPQTPMNVRIGIWAGGDPDNEPGVIQWAGGKTDYTRAPFTQILEYVKITNYSPGKEYVWKDQSGSYQSIQVVPGTANTKDRAAPRRATFASEDTAAVDNSIAARGESDAMRGQQYAGAGEFYPTAVDSTSCTTTTLVVTVTDSSEPTVIYPSMTASAMPSSLMMDTASPDTFQPISSIPIAKPSGRPTPATPSPVSFTGAAAAPTAMGGAVLMAGAIGALLL</sequence>
<feature type="chain" id="PRO_5025387698" description="chitinase" evidence="13">
    <location>
        <begin position="22"/>
        <end position="421"/>
    </location>
</feature>
<comment type="similarity">
    <text evidence="12">Belongs to the glycosyl hydrolase 16 family. CRH1 subfamily.</text>
</comment>
<name>A0A6A6VSC1_9PEZI</name>
<dbReference type="AlphaFoldDB" id="A0A6A6VSC1"/>
<dbReference type="PROSITE" id="PS51762">
    <property type="entry name" value="GH16_2"/>
    <property type="match status" value="1"/>
</dbReference>
<feature type="signal peptide" evidence="13">
    <location>
        <begin position="1"/>
        <end position="21"/>
    </location>
</feature>
<comment type="catalytic activity">
    <reaction evidence="1">
        <text>Random endo-hydrolysis of N-acetyl-beta-D-glucosaminide (1-&gt;4)-beta-linkages in chitin and chitodextrins.</text>
        <dbReference type="EC" id="3.2.1.14"/>
    </reaction>
</comment>
<organism evidence="15 16">
    <name type="scientific">Pseudovirgaria hyperparasitica</name>
    <dbReference type="NCBI Taxonomy" id="470096"/>
    <lineage>
        <taxon>Eukaryota</taxon>
        <taxon>Fungi</taxon>
        <taxon>Dikarya</taxon>
        <taxon>Ascomycota</taxon>
        <taxon>Pezizomycotina</taxon>
        <taxon>Dothideomycetes</taxon>
        <taxon>Dothideomycetes incertae sedis</taxon>
        <taxon>Acrospermales</taxon>
        <taxon>Acrospermaceae</taxon>
        <taxon>Pseudovirgaria</taxon>
    </lineage>
</organism>